<protein>
    <recommendedName>
        <fullName evidence="1">PAS domain-containing protein</fullName>
    </recommendedName>
</protein>
<dbReference type="PROSITE" id="PS50112">
    <property type="entry name" value="PAS"/>
    <property type="match status" value="1"/>
</dbReference>
<name>A0AAD9KF60_9ANNE</name>
<dbReference type="SUPFAM" id="SSF55785">
    <property type="entry name" value="PYP-like sensor domain (PAS domain)"/>
    <property type="match status" value="1"/>
</dbReference>
<dbReference type="GO" id="GO:0008076">
    <property type="term" value="C:voltage-gated potassium channel complex"/>
    <property type="evidence" value="ECO:0007669"/>
    <property type="project" value="TreeGrafter"/>
</dbReference>
<gene>
    <name evidence="2" type="ORF">LSH36_8g09042</name>
</gene>
<dbReference type="Proteomes" id="UP001208570">
    <property type="component" value="Unassembled WGS sequence"/>
</dbReference>
<dbReference type="PANTHER" id="PTHR10217">
    <property type="entry name" value="VOLTAGE AND LIGAND GATED POTASSIUM CHANNEL"/>
    <property type="match status" value="1"/>
</dbReference>
<feature type="domain" description="PAS" evidence="1">
    <location>
        <begin position="31"/>
        <end position="83"/>
    </location>
</feature>
<dbReference type="Gene3D" id="3.30.450.20">
    <property type="entry name" value="PAS domain"/>
    <property type="match status" value="1"/>
</dbReference>
<evidence type="ECO:0000313" key="2">
    <source>
        <dbReference type="EMBL" id="KAK2169650.1"/>
    </source>
</evidence>
<reference evidence="2" key="1">
    <citation type="journal article" date="2023" name="Mol. Biol. Evol.">
        <title>Third-Generation Sequencing Reveals the Adaptive Role of the Epigenome in Three Deep-Sea Polychaetes.</title>
        <authorList>
            <person name="Perez M."/>
            <person name="Aroh O."/>
            <person name="Sun Y."/>
            <person name="Lan Y."/>
            <person name="Juniper S.K."/>
            <person name="Young C.R."/>
            <person name="Angers B."/>
            <person name="Qian P.Y."/>
        </authorList>
    </citation>
    <scope>NUCLEOTIDE SEQUENCE</scope>
    <source>
        <strain evidence="2">P08H-3</strain>
    </source>
</reference>
<dbReference type="InterPro" id="IPR050818">
    <property type="entry name" value="KCNH_animal-type"/>
</dbReference>
<sequence length="130" mass="15146">MHFLEHRVVITKHTSDSSFVLANARIVDYPIVYCNDGFCKLSGYTRAEVMQKPSNCCFMYGELTNKDTVAKIEKGFEEQEQEQVEILLYKKNSKSFSRFMTKRGTGYNTRLTRGWVNRPFSRRKDIRNGG</sequence>
<dbReference type="GO" id="GO:0005249">
    <property type="term" value="F:voltage-gated potassium channel activity"/>
    <property type="evidence" value="ECO:0007669"/>
    <property type="project" value="TreeGrafter"/>
</dbReference>
<keyword evidence="3" id="KW-1185">Reference proteome</keyword>
<dbReference type="InterPro" id="IPR000014">
    <property type="entry name" value="PAS"/>
</dbReference>
<dbReference type="GO" id="GO:0042391">
    <property type="term" value="P:regulation of membrane potential"/>
    <property type="evidence" value="ECO:0007669"/>
    <property type="project" value="TreeGrafter"/>
</dbReference>
<dbReference type="PANTHER" id="PTHR10217:SF435">
    <property type="entry name" value="POTASSIUM VOLTAGE-GATED CHANNEL PROTEIN EAG"/>
    <property type="match status" value="1"/>
</dbReference>
<accession>A0AAD9KF60</accession>
<dbReference type="AlphaFoldDB" id="A0AAD9KF60"/>
<dbReference type="EMBL" id="JAODUP010000008">
    <property type="protein sequence ID" value="KAK2169650.1"/>
    <property type="molecule type" value="Genomic_DNA"/>
</dbReference>
<organism evidence="2 3">
    <name type="scientific">Paralvinella palmiformis</name>
    <dbReference type="NCBI Taxonomy" id="53620"/>
    <lineage>
        <taxon>Eukaryota</taxon>
        <taxon>Metazoa</taxon>
        <taxon>Spiralia</taxon>
        <taxon>Lophotrochozoa</taxon>
        <taxon>Annelida</taxon>
        <taxon>Polychaeta</taxon>
        <taxon>Sedentaria</taxon>
        <taxon>Canalipalpata</taxon>
        <taxon>Terebellida</taxon>
        <taxon>Terebelliformia</taxon>
        <taxon>Alvinellidae</taxon>
        <taxon>Paralvinella</taxon>
    </lineage>
</organism>
<dbReference type="Pfam" id="PF13426">
    <property type="entry name" value="PAS_9"/>
    <property type="match status" value="1"/>
</dbReference>
<proteinExistence type="predicted"/>
<comment type="caution">
    <text evidence="2">The sequence shown here is derived from an EMBL/GenBank/DDBJ whole genome shotgun (WGS) entry which is preliminary data.</text>
</comment>
<dbReference type="InterPro" id="IPR035965">
    <property type="entry name" value="PAS-like_dom_sf"/>
</dbReference>
<evidence type="ECO:0000313" key="3">
    <source>
        <dbReference type="Proteomes" id="UP001208570"/>
    </source>
</evidence>
<dbReference type="CDD" id="cd00130">
    <property type="entry name" value="PAS"/>
    <property type="match status" value="1"/>
</dbReference>
<evidence type="ECO:0000259" key="1">
    <source>
        <dbReference type="PROSITE" id="PS50112"/>
    </source>
</evidence>